<keyword evidence="2" id="KW-1185">Reference proteome</keyword>
<proteinExistence type="predicted"/>
<name>A0AC61NEJ2_9BACT</name>
<dbReference type="Proteomes" id="UP000826212">
    <property type="component" value="Chromosome"/>
</dbReference>
<dbReference type="EMBL" id="CP081303">
    <property type="protein sequence ID" value="QZE14006.1"/>
    <property type="molecule type" value="Genomic_DNA"/>
</dbReference>
<protein>
    <submittedName>
        <fullName evidence="1">SIMPL domain-containing protein</fullName>
    </submittedName>
</protein>
<sequence>MKNRILLVLSLVLFSVSFTYASNSSHDDNDCGTIDVSSDAEELVLPKKVFINLELVKLPKMKDGKPIQVMEDECIKLLDAYDIPRKNLKVVSVDNKMVTKRKSQIGVSETRKYELEVTDFTILDNLFLEFSQMKYLTASLGRYDYGNLDEIRNQLAVKAAVKAKEKGTMIINALGLKFVRIMNVNVNNYSNTYARAARVNYMAADAIEMKSSGPNYKSANFEIQKMKVVSSVSMKIMVI</sequence>
<evidence type="ECO:0000313" key="1">
    <source>
        <dbReference type="EMBL" id="QZE14006.1"/>
    </source>
</evidence>
<gene>
    <name evidence="1" type="ORF">K4L44_15980</name>
</gene>
<accession>A0AC61NEJ2</accession>
<evidence type="ECO:0000313" key="2">
    <source>
        <dbReference type="Proteomes" id="UP000826212"/>
    </source>
</evidence>
<organism evidence="1 2">
    <name type="scientific">Halosquirtibacter laminarini</name>
    <dbReference type="NCBI Taxonomy" id="3374600"/>
    <lineage>
        <taxon>Bacteria</taxon>
        <taxon>Pseudomonadati</taxon>
        <taxon>Bacteroidota</taxon>
        <taxon>Bacteroidia</taxon>
        <taxon>Marinilabiliales</taxon>
        <taxon>Prolixibacteraceae</taxon>
        <taxon>Halosquirtibacter</taxon>
    </lineage>
</organism>
<reference evidence="1" key="1">
    <citation type="submission" date="2021-08" db="EMBL/GenBank/DDBJ databases">
        <title>Novel anaerobic bacterium isolated from sea squirt in East Sea, Republic of Korea.</title>
        <authorList>
            <person name="Nguyen T.H."/>
            <person name="Li Z."/>
            <person name="Lee Y.-J."/>
            <person name="Ko J."/>
            <person name="Kim S.-G."/>
        </authorList>
    </citation>
    <scope>NUCLEOTIDE SEQUENCE</scope>
    <source>
        <strain evidence="1">KCTC 25031</strain>
    </source>
</reference>